<reference evidence="1" key="1">
    <citation type="submission" date="2013-05" db="EMBL/GenBank/DDBJ databases">
        <authorList>
            <person name="Yim A.K.Y."/>
            <person name="Chan T.F."/>
            <person name="Ji K.M."/>
            <person name="Liu X.Y."/>
            <person name="Zhou J.W."/>
            <person name="Li R.Q."/>
            <person name="Yang K.Y."/>
            <person name="Li J."/>
            <person name="Li M."/>
            <person name="Law P.T.W."/>
            <person name="Wu Y.L."/>
            <person name="Cai Z.L."/>
            <person name="Qin H."/>
            <person name="Bao Y."/>
            <person name="Leung R.K.K."/>
            <person name="Ng P.K.S."/>
            <person name="Zou J."/>
            <person name="Zhong X.J."/>
            <person name="Ran P.X."/>
            <person name="Zhong N.S."/>
            <person name="Liu Z.G."/>
            <person name="Tsui S.K.W."/>
        </authorList>
    </citation>
    <scope>NUCLEOTIDE SEQUENCE</scope>
    <source>
        <strain evidence="1">Derf</strain>
        <tissue evidence="1">Whole organism</tissue>
    </source>
</reference>
<proteinExistence type="predicted"/>
<protein>
    <submittedName>
        <fullName evidence="1">Uncharacterized protein</fullName>
    </submittedName>
</protein>
<dbReference type="Proteomes" id="UP000790347">
    <property type="component" value="Unassembled WGS sequence"/>
</dbReference>
<keyword evidence="2" id="KW-1185">Reference proteome</keyword>
<evidence type="ECO:0000313" key="2">
    <source>
        <dbReference type="Proteomes" id="UP000790347"/>
    </source>
</evidence>
<comment type="caution">
    <text evidence="1">The sequence shown here is derived from an EMBL/GenBank/DDBJ whole genome shotgun (WGS) entry which is preliminary data.</text>
</comment>
<dbReference type="AlphaFoldDB" id="A0A922HX75"/>
<accession>A0A922HX75</accession>
<reference evidence="1" key="2">
    <citation type="journal article" date="2022" name="Res Sq">
        <title>Comparative Genomics Reveals Insights into the Divergent Evolution of Astigmatic Mites and Household Pest Adaptations.</title>
        <authorList>
            <person name="Xiong Q."/>
            <person name="Wan A.T.-Y."/>
            <person name="Liu X.-Y."/>
            <person name="Fung C.S.-H."/>
            <person name="Xiao X."/>
            <person name="Malainual N."/>
            <person name="Hou J."/>
            <person name="Wang L."/>
            <person name="Wang M."/>
            <person name="Yang K."/>
            <person name="Cui Y."/>
            <person name="Leung E."/>
            <person name="Nong W."/>
            <person name="Shin S.-K."/>
            <person name="Au S."/>
            <person name="Jeong K.Y."/>
            <person name="Chew F.T."/>
            <person name="Hui J."/>
            <person name="Leung T.F."/>
            <person name="Tungtrongchitr A."/>
            <person name="Zhong N."/>
            <person name="Liu Z."/>
            <person name="Tsui S."/>
        </authorList>
    </citation>
    <scope>NUCLEOTIDE SEQUENCE</scope>
    <source>
        <strain evidence="1">Derf</strain>
        <tissue evidence="1">Whole organism</tissue>
    </source>
</reference>
<dbReference type="EMBL" id="ASGP02000004">
    <property type="protein sequence ID" value="KAH9511093.1"/>
    <property type="molecule type" value="Genomic_DNA"/>
</dbReference>
<gene>
    <name evidence="1" type="ORF">DERF_009564</name>
</gene>
<evidence type="ECO:0000313" key="1">
    <source>
        <dbReference type="EMBL" id="KAH9511093.1"/>
    </source>
</evidence>
<organism evidence="1 2">
    <name type="scientific">Dermatophagoides farinae</name>
    <name type="common">American house dust mite</name>
    <dbReference type="NCBI Taxonomy" id="6954"/>
    <lineage>
        <taxon>Eukaryota</taxon>
        <taxon>Metazoa</taxon>
        <taxon>Ecdysozoa</taxon>
        <taxon>Arthropoda</taxon>
        <taxon>Chelicerata</taxon>
        <taxon>Arachnida</taxon>
        <taxon>Acari</taxon>
        <taxon>Acariformes</taxon>
        <taxon>Sarcoptiformes</taxon>
        <taxon>Astigmata</taxon>
        <taxon>Psoroptidia</taxon>
        <taxon>Analgoidea</taxon>
        <taxon>Pyroglyphidae</taxon>
        <taxon>Dermatophagoidinae</taxon>
        <taxon>Dermatophagoides</taxon>
    </lineage>
</organism>
<sequence length="81" mass="9351">MSDDFGTTMFTIRKSFSLVNNVMLCNNIRMLPYVVDDDDDDEDEPLICISRQSKKKEKKLKSRTKLLGRPILLTNTHSICL</sequence>
<name>A0A922HX75_DERFA</name>